<protein>
    <recommendedName>
        <fullName evidence="3">DNA polymerase III delta N-terminal domain-containing protein</fullName>
    </recommendedName>
</protein>
<proteinExistence type="predicted"/>
<name>A0A1F4Z325_9BACT</name>
<dbReference type="Gene3D" id="1.20.272.10">
    <property type="match status" value="1"/>
</dbReference>
<organism evidence="1 2">
    <name type="scientific">Candidatus Amesbacteria bacterium RIFCSPLOWO2_01_FULL_47_33</name>
    <dbReference type="NCBI Taxonomy" id="1797258"/>
    <lineage>
        <taxon>Bacteria</taxon>
        <taxon>Candidatus Amesiibacteriota</taxon>
    </lineage>
</organism>
<dbReference type="EMBL" id="MEXM01000033">
    <property type="protein sequence ID" value="OGD00665.1"/>
    <property type="molecule type" value="Genomic_DNA"/>
</dbReference>
<reference evidence="1 2" key="1">
    <citation type="journal article" date="2016" name="Nat. Commun.">
        <title>Thousands of microbial genomes shed light on interconnected biogeochemical processes in an aquifer system.</title>
        <authorList>
            <person name="Anantharaman K."/>
            <person name="Brown C.T."/>
            <person name="Hug L.A."/>
            <person name="Sharon I."/>
            <person name="Castelle C.J."/>
            <person name="Probst A.J."/>
            <person name="Thomas B.C."/>
            <person name="Singh A."/>
            <person name="Wilkins M.J."/>
            <person name="Karaoz U."/>
            <person name="Brodie E.L."/>
            <person name="Williams K.H."/>
            <person name="Hubbard S.S."/>
            <person name="Banfield J.F."/>
        </authorList>
    </citation>
    <scope>NUCLEOTIDE SEQUENCE [LARGE SCALE GENOMIC DNA]</scope>
</reference>
<evidence type="ECO:0000313" key="1">
    <source>
        <dbReference type="EMBL" id="OGD00665.1"/>
    </source>
</evidence>
<dbReference type="Proteomes" id="UP000176822">
    <property type="component" value="Unassembled WGS sequence"/>
</dbReference>
<sequence>MLIIHGDNTPASRQHFLALKQQAAAGNFHVVDLPGQTLTLPELASCVSAVSLFGSANSVFVEDFFSRRPSAEKDKIRDYLSVNTPAGIVVWEAKDVSSQLKTYPVASVRKFELPKYVFQFLDSFSLPALRSALSTTAPELVFSLLSGHLHKLIMVKDGIGSFPSWQQSKLRSLASRFTLGRLLKMNEELLTIDLKQKTSSAPYSLSAALELFTVKINN</sequence>
<comment type="caution">
    <text evidence="1">The sequence shown here is derived from an EMBL/GenBank/DDBJ whole genome shotgun (WGS) entry which is preliminary data.</text>
</comment>
<evidence type="ECO:0008006" key="3">
    <source>
        <dbReference type="Google" id="ProtNLM"/>
    </source>
</evidence>
<evidence type="ECO:0000313" key="2">
    <source>
        <dbReference type="Proteomes" id="UP000176822"/>
    </source>
</evidence>
<accession>A0A1F4Z325</accession>
<dbReference type="AlphaFoldDB" id="A0A1F4Z325"/>
<gene>
    <name evidence="1" type="ORF">A2972_01730</name>
</gene>